<protein>
    <submittedName>
        <fullName evidence="2">Sporulation domain protein</fullName>
    </submittedName>
</protein>
<dbReference type="InterPro" id="IPR036680">
    <property type="entry name" value="SPOR-like_sf"/>
</dbReference>
<dbReference type="HOGENOM" id="CLU_060316_0_0_5"/>
<dbReference type="PROSITE" id="PS51257">
    <property type="entry name" value="PROKAR_LIPOPROTEIN"/>
    <property type="match status" value="1"/>
</dbReference>
<name>A8LRW2_DINSH</name>
<dbReference type="InterPro" id="IPR007730">
    <property type="entry name" value="SPOR-like_dom"/>
</dbReference>
<reference evidence="3" key="1">
    <citation type="journal article" date="2010" name="ISME J.">
        <title>The complete genome sequence of the algal symbiont Dinoroseobacter shibae: a hitchhiker's guide to life in the sea.</title>
        <authorList>
            <person name="Wagner-Dobler I."/>
            <person name="Ballhausen B."/>
            <person name="Berger M."/>
            <person name="Brinkhoff T."/>
            <person name="Buchholz I."/>
            <person name="Bunk B."/>
            <person name="Cypionka H."/>
            <person name="Daniel R."/>
            <person name="Drepper T."/>
            <person name="Gerdts G."/>
            <person name="Hahnke S."/>
            <person name="Han C."/>
            <person name="Jahn D."/>
            <person name="Kalhoefer D."/>
            <person name="Kiss H."/>
            <person name="Klenk H.P."/>
            <person name="Kyrpides N."/>
            <person name="Liebl W."/>
            <person name="Liesegang H."/>
            <person name="Meincke L."/>
            <person name="Pati A."/>
            <person name="Petersen J."/>
            <person name="Piekarski T."/>
            <person name="Pommerenke C."/>
            <person name="Pradella S."/>
            <person name="Pukall R."/>
            <person name="Rabus R."/>
            <person name="Stackebrandt E."/>
            <person name="Thole S."/>
            <person name="Thompson L."/>
            <person name="Tielen P."/>
            <person name="Tomasch J."/>
            <person name="von Jan M."/>
            <person name="Wanphrut N."/>
            <person name="Wichels A."/>
            <person name="Zech H."/>
            <person name="Simon M."/>
        </authorList>
    </citation>
    <scope>NUCLEOTIDE SEQUENCE [LARGE SCALE GENOMIC DNA]</scope>
    <source>
        <strain evidence="3">DSM 16493 / NCIMB 14021 / DFL 12</strain>
    </source>
</reference>
<dbReference type="PANTHER" id="PTHR38687">
    <property type="entry name" value="CELL DIVISION PROTEIN DEDD-RELATED"/>
    <property type="match status" value="1"/>
</dbReference>
<dbReference type="GO" id="GO:0032506">
    <property type="term" value="P:cytokinetic process"/>
    <property type="evidence" value="ECO:0007669"/>
    <property type="project" value="TreeGrafter"/>
</dbReference>
<dbReference type="RefSeq" id="WP_012177601.1">
    <property type="nucleotide sequence ID" value="NC_009952.1"/>
</dbReference>
<gene>
    <name evidence="2" type="ordered locus">Dshi_0924</name>
</gene>
<dbReference type="KEGG" id="dsh:Dshi_0924"/>
<dbReference type="Pfam" id="PF05036">
    <property type="entry name" value="SPOR"/>
    <property type="match status" value="1"/>
</dbReference>
<organism evidence="2 3">
    <name type="scientific">Dinoroseobacter shibae (strain DSM 16493 / NCIMB 14021 / DFL 12)</name>
    <dbReference type="NCBI Taxonomy" id="398580"/>
    <lineage>
        <taxon>Bacteria</taxon>
        <taxon>Pseudomonadati</taxon>
        <taxon>Pseudomonadota</taxon>
        <taxon>Alphaproteobacteria</taxon>
        <taxon>Rhodobacterales</taxon>
        <taxon>Roseobacteraceae</taxon>
        <taxon>Dinoroseobacter</taxon>
    </lineage>
</organism>
<dbReference type="AlphaFoldDB" id="A8LRW2"/>
<dbReference type="GO" id="GO:0032153">
    <property type="term" value="C:cell division site"/>
    <property type="evidence" value="ECO:0007669"/>
    <property type="project" value="TreeGrafter"/>
</dbReference>
<evidence type="ECO:0000313" key="2">
    <source>
        <dbReference type="EMBL" id="ABV92669.1"/>
    </source>
</evidence>
<dbReference type="Proteomes" id="UP000006833">
    <property type="component" value="Chromosome"/>
</dbReference>
<dbReference type="PROSITE" id="PS51724">
    <property type="entry name" value="SPOR"/>
    <property type="match status" value="1"/>
</dbReference>
<dbReference type="GO" id="GO:0042834">
    <property type="term" value="F:peptidoglycan binding"/>
    <property type="evidence" value="ECO:0007669"/>
    <property type="project" value="InterPro"/>
</dbReference>
<accession>A8LRW2</accession>
<dbReference type="SUPFAM" id="SSF110997">
    <property type="entry name" value="Sporulation related repeat"/>
    <property type="match status" value="1"/>
</dbReference>
<dbReference type="GO" id="GO:0030428">
    <property type="term" value="C:cell septum"/>
    <property type="evidence" value="ECO:0007669"/>
    <property type="project" value="TreeGrafter"/>
</dbReference>
<dbReference type="EMBL" id="CP000830">
    <property type="protein sequence ID" value="ABV92669.1"/>
    <property type="molecule type" value="Genomic_DNA"/>
</dbReference>
<keyword evidence="3" id="KW-1185">Reference proteome</keyword>
<dbReference type="eggNOG" id="COG3087">
    <property type="taxonomic scope" value="Bacteria"/>
</dbReference>
<dbReference type="STRING" id="398580.Dshi_0924"/>
<evidence type="ECO:0000259" key="1">
    <source>
        <dbReference type="PROSITE" id="PS51724"/>
    </source>
</evidence>
<sequence length="268" mass="27769">MKPRVWIGLGILVALAGCEGQTPFAFLDRPGETATAQGIPTEGGETIDVEAPEIFGVTDTGLWDGRPSLGGVWVAFPDVPEPERVIIRNTANGSSVIGALFRRERDNPGPRFQISSDAAEALNILAGEPTQINVVALTRDVAPAPAPDAETVDPTTAIAAAAIAEAELDEDTTDTAAAPPSPAPALAASSTLARPYIQIGIFNVAANAEATEAQMRAAGLAADTTTQESQGKTFYRVIVGPAPTETARDAALDTVRSLGFADAYFVTN</sequence>
<feature type="domain" description="SPOR" evidence="1">
    <location>
        <begin position="189"/>
        <end position="268"/>
    </location>
</feature>
<evidence type="ECO:0000313" key="3">
    <source>
        <dbReference type="Proteomes" id="UP000006833"/>
    </source>
</evidence>
<dbReference type="Gene3D" id="3.30.70.1070">
    <property type="entry name" value="Sporulation related repeat"/>
    <property type="match status" value="1"/>
</dbReference>
<proteinExistence type="predicted"/>
<dbReference type="PANTHER" id="PTHR38687:SF1">
    <property type="entry name" value="CELL DIVISION PROTEIN DEDD"/>
    <property type="match status" value="1"/>
</dbReference>
<dbReference type="InterPro" id="IPR052521">
    <property type="entry name" value="Cell_div_SPOR-domain"/>
</dbReference>